<dbReference type="InterPro" id="IPR052582">
    <property type="entry name" value="tRNA-DUS-like"/>
</dbReference>
<comment type="caution">
    <text evidence="12">The sequence shown here is derived from an EMBL/GenBank/DDBJ whole genome shotgun (WGS) entry which is preliminary data.</text>
</comment>
<evidence type="ECO:0000313" key="13">
    <source>
        <dbReference type="Proteomes" id="UP000015100"/>
    </source>
</evidence>
<dbReference type="OMA" id="GPIRTNS"/>
<dbReference type="PROSITE" id="PS01136">
    <property type="entry name" value="UPF0034"/>
    <property type="match status" value="1"/>
</dbReference>
<comment type="function">
    <text evidence="7">Catalyzes the synthesis of dihydrouridine, a modified base found in the D-loop of most tRNAs. Specifically modifies U47 in cytoplasmic tRNAs. Catalyzes the synthesis of dihydrouridine in some mRNAs, thereby affecting their translation.</text>
</comment>
<evidence type="ECO:0000256" key="10">
    <source>
        <dbReference type="SAM" id="MobiDB-lite"/>
    </source>
</evidence>
<dbReference type="PANTHER" id="PTHR45936:SF1">
    <property type="entry name" value="TRNA-DIHYDROURIDINE(20) SYNTHASE [NAD(P)+]-LIKE"/>
    <property type="match status" value="1"/>
</dbReference>
<dbReference type="InterPro" id="IPR035587">
    <property type="entry name" value="DUS-like_FMN-bd"/>
</dbReference>
<comment type="cofactor">
    <cofactor evidence="1">
        <name>FMN</name>
        <dbReference type="ChEBI" id="CHEBI:58210"/>
    </cofactor>
</comment>
<evidence type="ECO:0000256" key="2">
    <source>
        <dbReference type="ARBA" id="ARBA00022630"/>
    </source>
</evidence>
<proteinExistence type="predicted"/>
<evidence type="ECO:0000256" key="7">
    <source>
        <dbReference type="ARBA" id="ARBA00045934"/>
    </source>
</evidence>
<organism evidence="12 13">
    <name type="scientific">Dactylellina haptotyla (strain CBS 200.50)</name>
    <name type="common">Nematode-trapping fungus</name>
    <name type="synonym">Monacrosporium haptotylum</name>
    <dbReference type="NCBI Taxonomy" id="1284197"/>
    <lineage>
        <taxon>Eukaryota</taxon>
        <taxon>Fungi</taxon>
        <taxon>Dikarya</taxon>
        <taxon>Ascomycota</taxon>
        <taxon>Pezizomycotina</taxon>
        <taxon>Orbiliomycetes</taxon>
        <taxon>Orbiliales</taxon>
        <taxon>Orbiliaceae</taxon>
        <taxon>Dactylellina</taxon>
    </lineage>
</organism>
<evidence type="ECO:0000256" key="3">
    <source>
        <dbReference type="ARBA" id="ARBA00022643"/>
    </source>
</evidence>
<keyword evidence="6" id="KW-0560">Oxidoreductase</keyword>
<reference evidence="12 13" key="1">
    <citation type="journal article" date="2013" name="PLoS Genet.">
        <title>Genomic mechanisms accounting for the adaptation to parasitism in nematode-trapping fungi.</title>
        <authorList>
            <person name="Meerupati T."/>
            <person name="Andersson K.M."/>
            <person name="Friman E."/>
            <person name="Kumar D."/>
            <person name="Tunlid A."/>
            <person name="Ahren D."/>
        </authorList>
    </citation>
    <scope>NUCLEOTIDE SEQUENCE [LARGE SCALE GENOMIC DNA]</scope>
    <source>
        <strain evidence="12 13">CBS 200.50</strain>
    </source>
</reference>
<dbReference type="GO" id="GO:0006397">
    <property type="term" value="P:mRNA processing"/>
    <property type="evidence" value="ECO:0007669"/>
    <property type="project" value="UniProtKB-KW"/>
</dbReference>
<feature type="domain" description="DUS-like FMN-binding" evidence="11">
    <location>
        <begin position="30"/>
        <end position="272"/>
    </location>
</feature>
<evidence type="ECO:0000313" key="12">
    <source>
        <dbReference type="EMBL" id="EPS44595.1"/>
    </source>
</evidence>
<keyword evidence="5" id="KW-0819">tRNA processing</keyword>
<dbReference type="GO" id="GO:0102264">
    <property type="term" value="F:tRNA-dihydrouridine20 synthase activity"/>
    <property type="evidence" value="ECO:0007669"/>
    <property type="project" value="EnsemblFungi"/>
</dbReference>
<dbReference type="Gene3D" id="3.20.20.70">
    <property type="entry name" value="Aldolase class I"/>
    <property type="match status" value="1"/>
</dbReference>
<accession>S8ANR7</accession>
<name>S8ANR7_DACHA</name>
<comment type="catalytic activity">
    <reaction evidence="9">
        <text>a 5,6-dihydrouridine in mRNA + NADP(+) = a uridine in mRNA + NADPH + H(+)</text>
        <dbReference type="Rhea" id="RHEA:69855"/>
        <dbReference type="Rhea" id="RHEA-COMP:14658"/>
        <dbReference type="Rhea" id="RHEA-COMP:17789"/>
        <dbReference type="ChEBI" id="CHEBI:15378"/>
        <dbReference type="ChEBI" id="CHEBI:57783"/>
        <dbReference type="ChEBI" id="CHEBI:58349"/>
        <dbReference type="ChEBI" id="CHEBI:65315"/>
        <dbReference type="ChEBI" id="CHEBI:74443"/>
    </reaction>
    <physiologicalReaction direction="right-to-left" evidence="9">
        <dbReference type="Rhea" id="RHEA:69857"/>
    </physiologicalReaction>
</comment>
<keyword evidence="3" id="KW-0288">FMN</keyword>
<comment type="catalytic activity">
    <reaction evidence="8">
        <text>a 5,6-dihydrouridine in mRNA + NAD(+) = a uridine in mRNA + NADH + H(+)</text>
        <dbReference type="Rhea" id="RHEA:69851"/>
        <dbReference type="Rhea" id="RHEA-COMP:14658"/>
        <dbReference type="Rhea" id="RHEA-COMP:17789"/>
        <dbReference type="ChEBI" id="CHEBI:15378"/>
        <dbReference type="ChEBI" id="CHEBI:57540"/>
        <dbReference type="ChEBI" id="CHEBI:57945"/>
        <dbReference type="ChEBI" id="CHEBI:65315"/>
        <dbReference type="ChEBI" id="CHEBI:74443"/>
    </reaction>
    <physiologicalReaction direction="right-to-left" evidence="8">
        <dbReference type="Rhea" id="RHEA:69853"/>
    </physiologicalReaction>
</comment>
<evidence type="ECO:0000256" key="1">
    <source>
        <dbReference type="ARBA" id="ARBA00001917"/>
    </source>
</evidence>
<evidence type="ECO:0000256" key="4">
    <source>
        <dbReference type="ARBA" id="ARBA00022664"/>
    </source>
</evidence>
<dbReference type="eggNOG" id="KOG2334">
    <property type="taxonomic scope" value="Eukaryota"/>
</dbReference>
<dbReference type="GO" id="GO:0005737">
    <property type="term" value="C:cytoplasm"/>
    <property type="evidence" value="ECO:0007669"/>
    <property type="project" value="TreeGrafter"/>
</dbReference>
<evidence type="ECO:0000256" key="9">
    <source>
        <dbReference type="ARBA" id="ARBA00049447"/>
    </source>
</evidence>
<evidence type="ECO:0000259" key="11">
    <source>
        <dbReference type="Pfam" id="PF01207"/>
    </source>
</evidence>
<dbReference type="GO" id="GO:0050660">
    <property type="term" value="F:flavin adenine dinucleotide binding"/>
    <property type="evidence" value="ECO:0007669"/>
    <property type="project" value="InterPro"/>
</dbReference>
<reference evidence="13" key="2">
    <citation type="submission" date="2013-04" db="EMBL/GenBank/DDBJ databases">
        <title>Genomic mechanisms accounting for the adaptation to parasitism in nematode-trapping fungi.</title>
        <authorList>
            <person name="Ahren D.G."/>
        </authorList>
    </citation>
    <scope>NUCLEOTIDE SEQUENCE [LARGE SCALE GENOMIC DNA]</scope>
    <source>
        <strain evidence="13">CBS 200.50</strain>
    </source>
</reference>
<dbReference type="CDD" id="cd02801">
    <property type="entry name" value="DUS_like_FMN"/>
    <property type="match status" value="1"/>
</dbReference>
<dbReference type="InterPro" id="IPR013785">
    <property type="entry name" value="Aldolase_TIM"/>
</dbReference>
<dbReference type="HOGENOM" id="CLU_013299_3_2_1"/>
<dbReference type="PANTHER" id="PTHR45936">
    <property type="entry name" value="TRNA-DIHYDROURIDINE(20) SYNTHASE [NAD(P)+]-LIKE"/>
    <property type="match status" value="1"/>
</dbReference>
<sequence length="433" mass="46809">MTTDQTPSVSVPVPVPDAVPTVQKYGKVVLAPMVRSGVLPMRLLSLKYGADLVWGPETIDKALIGCERIENPKTGCVDYMRTGLIFRACPSREKSRFIFQLGTASPDTAVQAAKIVAQDVSGIDVNSGCPKPFSTHAGMGAALLKDPPRLISILTALVSNVGLDTPYALPISVKIRLLPTVEETHDLIASLCKTGISKLTLHCRTPPMRPRERAIRDALSGAAKICKDAGVEFFVNGDVKNYDDAQELIKSYGIQGGAMIAVSAEANPSVFTPAALGGPKHWREILTEYVTTAMSVENQFSNTKFCIMNLVPGKAPEHKVLAKAKTYREICDVVGLECTIPEERDQGTVKTQRLKAVEEKEAQEKKERDDRKVEKLAELKRRKAEEGGEPDGDAERIKRAKVETIEDTNTADAVADLAAAPAMSATETVTAVV</sequence>
<dbReference type="SUPFAM" id="SSF51395">
    <property type="entry name" value="FMN-linked oxidoreductases"/>
    <property type="match status" value="1"/>
</dbReference>
<dbReference type="InterPro" id="IPR018517">
    <property type="entry name" value="tRNA_hU_synthase_CS"/>
</dbReference>
<evidence type="ECO:0000256" key="5">
    <source>
        <dbReference type="ARBA" id="ARBA00022694"/>
    </source>
</evidence>
<dbReference type="Pfam" id="PF01207">
    <property type="entry name" value="Dus"/>
    <property type="match status" value="1"/>
</dbReference>
<feature type="region of interest" description="Disordered" evidence="10">
    <location>
        <begin position="380"/>
        <end position="403"/>
    </location>
</feature>
<dbReference type="STRING" id="1284197.S8ANR7"/>
<dbReference type="Proteomes" id="UP000015100">
    <property type="component" value="Unassembled WGS sequence"/>
</dbReference>
<gene>
    <name evidence="12" type="ORF">H072_1367</name>
</gene>
<keyword evidence="4" id="KW-0507">mRNA processing</keyword>
<evidence type="ECO:0000256" key="8">
    <source>
        <dbReference type="ARBA" id="ARBA00048342"/>
    </source>
</evidence>
<dbReference type="EMBL" id="AQGS01000041">
    <property type="protein sequence ID" value="EPS44595.1"/>
    <property type="molecule type" value="Genomic_DNA"/>
</dbReference>
<keyword evidence="13" id="KW-1185">Reference proteome</keyword>
<evidence type="ECO:0000256" key="6">
    <source>
        <dbReference type="ARBA" id="ARBA00023002"/>
    </source>
</evidence>
<dbReference type="OrthoDB" id="10262250at2759"/>
<keyword evidence="2" id="KW-0285">Flavoprotein</keyword>
<feature type="compositionally biased region" description="Basic and acidic residues" evidence="10">
    <location>
        <begin position="393"/>
        <end position="403"/>
    </location>
</feature>
<protein>
    <recommendedName>
        <fullName evidence="11">DUS-like FMN-binding domain-containing protein</fullName>
    </recommendedName>
</protein>
<dbReference type="AlphaFoldDB" id="S8ANR7"/>